<accession>A0A232EQJ8</accession>
<evidence type="ECO:0000313" key="1">
    <source>
        <dbReference type="EMBL" id="OXU20630.1"/>
    </source>
</evidence>
<comment type="caution">
    <text evidence="1">The sequence shown here is derived from an EMBL/GenBank/DDBJ whole genome shotgun (WGS) entry which is preliminary data.</text>
</comment>
<reference evidence="1 2" key="1">
    <citation type="journal article" date="2017" name="Curr. Biol.">
        <title>The Evolution of Venom by Co-option of Single-Copy Genes.</title>
        <authorList>
            <person name="Martinson E.O."/>
            <person name="Mrinalini"/>
            <person name="Kelkar Y.D."/>
            <person name="Chang C.H."/>
            <person name="Werren J.H."/>
        </authorList>
    </citation>
    <scope>NUCLEOTIDE SEQUENCE [LARGE SCALE GENOMIC DNA]</scope>
    <source>
        <strain evidence="1 2">Alberta</strain>
        <tissue evidence="1">Whole body</tissue>
    </source>
</reference>
<proteinExistence type="predicted"/>
<dbReference type="Proteomes" id="UP000215335">
    <property type="component" value="Unassembled WGS sequence"/>
</dbReference>
<evidence type="ECO:0000313" key="2">
    <source>
        <dbReference type="Proteomes" id="UP000215335"/>
    </source>
</evidence>
<gene>
    <name evidence="1" type="ORF">TSAR_007149</name>
</gene>
<keyword evidence="2" id="KW-1185">Reference proteome</keyword>
<dbReference type="EMBL" id="NNAY01002750">
    <property type="protein sequence ID" value="OXU20630.1"/>
    <property type="molecule type" value="Genomic_DNA"/>
</dbReference>
<feature type="non-terminal residue" evidence="1">
    <location>
        <position position="1"/>
    </location>
</feature>
<organism evidence="1 2">
    <name type="scientific">Trichomalopsis sarcophagae</name>
    <dbReference type="NCBI Taxonomy" id="543379"/>
    <lineage>
        <taxon>Eukaryota</taxon>
        <taxon>Metazoa</taxon>
        <taxon>Ecdysozoa</taxon>
        <taxon>Arthropoda</taxon>
        <taxon>Hexapoda</taxon>
        <taxon>Insecta</taxon>
        <taxon>Pterygota</taxon>
        <taxon>Neoptera</taxon>
        <taxon>Endopterygota</taxon>
        <taxon>Hymenoptera</taxon>
        <taxon>Apocrita</taxon>
        <taxon>Proctotrupomorpha</taxon>
        <taxon>Chalcidoidea</taxon>
        <taxon>Pteromalidae</taxon>
        <taxon>Pteromalinae</taxon>
        <taxon>Trichomalopsis</taxon>
    </lineage>
</organism>
<protein>
    <submittedName>
        <fullName evidence="1">Uncharacterized protein</fullName>
    </submittedName>
</protein>
<sequence length="76" mass="8289">LYSGIFLGATEHTASVRKAADNKGANFSGLSHAPTDSQPAASWRSIYIDLHQHQPPVLEIPVGQHPEAYMHAVRLE</sequence>
<dbReference type="AlphaFoldDB" id="A0A232EQJ8"/>
<name>A0A232EQJ8_9HYME</name>